<dbReference type="PANTHER" id="PTHR23048:SF0">
    <property type="entry name" value="CALMODULIN LIKE 3"/>
    <property type="match status" value="1"/>
</dbReference>
<protein>
    <recommendedName>
        <fullName evidence="3">EF-hand domain-containing protein</fullName>
    </recommendedName>
</protein>
<keyword evidence="1" id="KW-0677">Repeat</keyword>
<gene>
    <name evidence="4" type="ORF">TSUD_153440</name>
</gene>
<dbReference type="SUPFAM" id="SSF47473">
    <property type="entry name" value="EF-hand"/>
    <property type="match status" value="1"/>
</dbReference>
<evidence type="ECO:0000256" key="2">
    <source>
        <dbReference type="ARBA" id="ARBA00022837"/>
    </source>
</evidence>
<accession>A0A2Z6NHT9</accession>
<dbReference type="Pfam" id="PF13499">
    <property type="entry name" value="EF-hand_7"/>
    <property type="match status" value="1"/>
</dbReference>
<sequence>MAVQSTDERILEFKKTFNLSNNGKDGLVTTKKFGDIMRSLGHIPTNVELQVIKNELHYYAGGYLQWYLEVLSEIMFYRFDEDNNNFISVEEFSHFKTELDNHETNFEEAKNIVSSNDIDGDGQLDIDEFINILILHLVQKGVSPTEQKRFSRRFPNRRAYKDSTSDSNQ</sequence>
<dbReference type="InterPro" id="IPR011992">
    <property type="entry name" value="EF-hand-dom_pair"/>
</dbReference>
<dbReference type="GO" id="GO:0005509">
    <property type="term" value="F:calcium ion binding"/>
    <property type="evidence" value="ECO:0007669"/>
    <property type="project" value="InterPro"/>
</dbReference>
<evidence type="ECO:0000259" key="3">
    <source>
        <dbReference type="PROSITE" id="PS50222"/>
    </source>
</evidence>
<dbReference type="FunFam" id="1.10.238.10:FF:000003">
    <property type="entry name" value="Calmodulin A"/>
    <property type="match status" value="1"/>
</dbReference>
<evidence type="ECO:0000313" key="5">
    <source>
        <dbReference type="Proteomes" id="UP000242715"/>
    </source>
</evidence>
<dbReference type="AlphaFoldDB" id="A0A2Z6NHT9"/>
<dbReference type="Gene3D" id="1.10.238.10">
    <property type="entry name" value="EF-hand"/>
    <property type="match status" value="2"/>
</dbReference>
<dbReference type="CDD" id="cd00051">
    <property type="entry name" value="EFh"/>
    <property type="match status" value="1"/>
</dbReference>
<dbReference type="InterPro" id="IPR002048">
    <property type="entry name" value="EF_hand_dom"/>
</dbReference>
<dbReference type="GO" id="GO:0016460">
    <property type="term" value="C:myosin II complex"/>
    <property type="evidence" value="ECO:0007669"/>
    <property type="project" value="TreeGrafter"/>
</dbReference>
<dbReference type="Proteomes" id="UP000242715">
    <property type="component" value="Unassembled WGS sequence"/>
</dbReference>
<dbReference type="PROSITE" id="PS00018">
    <property type="entry name" value="EF_HAND_1"/>
    <property type="match status" value="2"/>
</dbReference>
<evidence type="ECO:0000313" key="4">
    <source>
        <dbReference type="EMBL" id="GAU31269.1"/>
    </source>
</evidence>
<dbReference type="InterPro" id="IPR018247">
    <property type="entry name" value="EF_Hand_1_Ca_BS"/>
</dbReference>
<dbReference type="PROSITE" id="PS50222">
    <property type="entry name" value="EF_HAND_2"/>
    <property type="match status" value="3"/>
</dbReference>
<feature type="domain" description="EF-hand" evidence="3">
    <location>
        <begin position="8"/>
        <end position="43"/>
    </location>
</feature>
<feature type="domain" description="EF-hand" evidence="3">
    <location>
        <begin position="104"/>
        <end position="139"/>
    </location>
</feature>
<dbReference type="SMART" id="SM00054">
    <property type="entry name" value="EFh"/>
    <property type="match status" value="3"/>
</dbReference>
<evidence type="ECO:0000256" key="1">
    <source>
        <dbReference type="ARBA" id="ARBA00022737"/>
    </source>
</evidence>
<keyword evidence="5" id="KW-1185">Reference proteome</keyword>
<organism evidence="4 5">
    <name type="scientific">Trifolium subterraneum</name>
    <name type="common">Subterranean clover</name>
    <dbReference type="NCBI Taxonomy" id="3900"/>
    <lineage>
        <taxon>Eukaryota</taxon>
        <taxon>Viridiplantae</taxon>
        <taxon>Streptophyta</taxon>
        <taxon>Embryophyta</taxon>
        <taxon>Tracheophyta</taxon>
        <taxon>Spermatophyta</taxon>
        <taxon>Magnoliopsida</taxon>
        <taxon>eudicotyledons</taxon>
        <taxon>Gunneridae</taxon>
        <taxon>Pentapetalae</taxon>
        <taxon>rosids</taxon>
        <taxon>fabids</taxon>
        <taxon>Fabales</taxon>
        <taxon>Fabaceae</taxon>
        <taxon>Papilionoideae</taxon>
        <taxon>50 kb inversion clade</taxon>
        <taxon>NPAAA clade</taxon>
        <taxon>Hologalegina</taxon>
        <taxon>IRL clade</taxon>
        <taxon>Trifolieae</taxon>
        <taxon>Trifolium</taxon>
    </lineage>
</organism>
<name>A0A2Z6NHT9_TRISU</name>
<dbReference type="OrthoDB" id="191686at2759"/>
<dbReference type="EMBL" id="DF973450">
    <property type="protein sequence ID" value="GAU31269.1"/>
    <property type="molecule type" value="Genomic_DNA"/>
</dbReference>
<keyword evidence="2" id="KW-0106">Calcium</keyword>
<dbReference type="PANTHER" id="PTHR23048">
    <property type="entry name" value="MYOSIN LIGHT CHAIN 1, 3"/>
    <property type="match status" value="1"/>
</dbReference>
<feature type="domain" description="EF-hand" evidence="3">
    <location>
        <begin position="67"/>
        <end position="102"/>
    </location>
</feature>
<proteinExistence type="predicted"/>
<reference evidence="5" key="1">
    <citation type="journal article" date="2017" name="Front. Plant Sci.">
        <title>Climate Clever Clovers: New Paradigm to Reduce the Environmental Footprint of Ruminants by Breeding Low Methanogenic Forages Utilizing Haplotype Variation.</title>
        <authorList>
            <person name="Kaur P."/>
            <person name="Appels R."/>
            <person name="Bayer P.E."/>
            <person name="Keeble-Gagnere G."/>
            <person name="Wang J."/>
            <person name="Hirakawa H."/>
            <person name="Shirasawa K."/>
            <person name="Vercoe P."/>
            <person name="Stefanova K."/>
            <person name="Durmic Z."/>
            <person name="Nichols P."/>
            <person name="Revell C."/>
            <person name="Isobe S.N."/>
            <person name="Edwards D."/>
            <person name="Erskine W."/>
        </authorList>
    </citation>
    <scope>NUCLEOTIDE SEQUENCE [LARGE SCALE GENOMIC DNA]</scope>
    <source>
        <strain evidence="5">cv. Daliak</strain>
    </source>
</reference>
<dbReference type="InterPro" id="IPR050230">
    <property type="entry name" value="CALM/Myosin/TropC-like"/>
</dbReference>